<evidence type="ECO:0000313" key="4">
    <source>
        <dbReference type="EMBL" id="EDW01814.1"/>
    </source>
</evidence>
<organism evidence="5">
    <name type="scientific">Drosophila grimshawi</name>
    <name type="common">Hawaiian fruit fly</name>
    <name type="synonym">Idiomyia grimshawi</name>
    <dbReference type="NCBI Taxonomy" id="7222"/>
    <lineage>
        <taxon>Eukaryota</taxon>
        <taxon>Metazoa</taxon>
        <taxon>Ecdysozoa</taxon>
        <taxon>Arthropoda</taxon>
        <taxon>Hexapoda</taxon>
        <taxon>Insecta</taxon>
        <taxon>Pterygota</taxon>
        <taxon>Neoptera</taxon>
        <taxon>Endopterygota</taxon>
        <taxon>Diptera</taxon>
        <taxon>Brachycera</taxon>
        <taxon>Muscomorpha</taxon>
        <taxon>Ephydroidea</taxon>
        <taxon>Drosophilidae</taxon>
        <taxon>Drosophila</taxon>
        <taxon>Hawaiian Drosophila</taxon>
    </lineage>
</organism>
<dbReference type="EMBL" id="CH916367">
    <property type="protein sequence ID" value="EDW01814.1"/>
    <property type="molecule type" value="Genomic_DNA"/>
</dbReference>
<dbReference type="OMA" id="LIFHVVW"/>
<feature type="transmembrane region" description="Helical" evidence="1">
    <location>
        <begin position="398"/>
        <end position="419"/>
    </location>
</feature>
<dbReference type="InterPro" id="IPR006621">
    <property type="entry name" value="Nose-resist-to-fluoxetine_N"/>
</dbReference>
<name>B4J5N8_DROGR</name>
<dbReference type="SMART" id="SM00703">
    <property type="entry name" value="NRF"/>
    <property type="match status" value="1"/>
</dbReference>
<dbReference type="PANTHER" id="PTHR11161">
    <property type="entry name" value="O-ACYLTRANSFERASE"/>
    <property type="match status" value="1"/>
</dbReference>
<keyword evidence="5" id="KW-1185">Reference proteome</keyword>
<dbReference type="InParanoid" id="B4J5N8"/>
<feature type="transmembrane region" description="Helical" evidence="1">
    <location>
        <begin position="586"/>
        <end position="604"/>
    </location>
</feature>
<feature type="transmembrane region" description="Helical" evidence="1">
    <location>
        <begin position="268"/>
        <end position="287"/>
    </location>
</feature>
<feature type="transmembrane region" description="Helical" evidence="1">
    <location>
        <begin position="512"/>
        <end position="533"/>
    </location>
</feature>
<sequence>MHRHGYGICLAIAVLLSHLLNCIAELNDSTLQFHQYSHQLLNNSISSSSTTNLWPSSHPDKDLELTVGAAANAASDVSKSDDRYAAMLACSSVIYGLAEVANASNTSPICLTQLQHLQRGILSKQPWAMKVLDASGSKPSGFVFGQNYWLGSREACNMVQQPVAITLSKNFERIMNHGLMTQQSPFDIDYRVIYLRHNSPWQVEIKLMSEQIIHIGLCLPTACQSSEIKQLAMDYVAGSFTDNDIFEMQPEVLYMKDLKLRDVFYDRLSFKLVVGSVLITCAFMLCAQQISVAKQLPSEENEDGAGLAPVESEIWRAMHSLLKWHPLQSFVSCYDVASNWRRIFATRESKSSEIPLLNGLRSVCAVLILVFHVMWFMYFTVHNKTVLLSYAEQIVFQYVATAPLLVDVFFTISGFLQTYNFMRNVKQMEAVRQNDLVANIKLFGKLLFHRYLRLGPLYLIIMGSVDLVFAYLGDTSVYHINDRFDELCSQHWWRNLLFIQNLFPFKDMCVNWTWSTACDMQFFLFANLILFLYAKRPKWAQYVAVASLLASIILSYVLGLYYKYEFSFDTIYATGTQLYISPVVRVMPYIVGCIAAWCLLECRLQDKIRERKSRNFWHSSLLVFFVSMHSTFKRDLGSLLTVSLYVLGRFFFSISICWMIVGSATGRGVWWSRLLEARCFQHLNRVSYAVYLLNPLVISIIYSLTTASTHTDPPMLFVVSCGFTIIIYLISIIFSMAFELPYSNLSNLLLRKPKTT</sequence>
<keyword evidence="2" id="KW-0732">Signal</keyword>
<evidence type="ECO:0000259" key="3">
    <source>
        <dbReference type="SMART" id="SM00703"/>
    </source>
</evidence>
<accession>B4J5N8</accession>
<evidence type="ECO:0000256" key="1">
    <source>
        <dbReference type="SAM" id="Phobius"/>
    </source>
</evidence>
<dbReference type="InterPro" id="IPR052728">
    <property type="entry name" value="O2_lipid_transport_reg"/>
</dbReference>
<dbReference type="PhylomeDB" id="B4J5N8"/>
<evidence type="ECO:0000313" key="5">
    <source>
        <dbReference type="Proteomes" id="UP000001070"/>
    </source>
</evidence>
<dbReference type="HOGENOM" id="CLU_007874_3_0_1"/>
<feature type="transmembrane region" description="Helical" evidence="1">
    <location>
        <begin position="616"/>
        <end position="632"/>
    </location>
</feature>
<feature type="signal peptide" evidence="2">
    <location>
        <begin position="1"/>
        <end position="24"/>
    </location>
</feature>
<feature type="transmembrane region" description="Helical" evidence="1">
    <location>
        <begin position="451"/>
        <end position="472"/>
    </location>
</feature>
<dbReference type="Pfam" id="PF01757">
    <property type="entry name" value="Acyl_transf_3"/>
    <property type="match status" value="1"/>
</dbReference>
<feature type="transmembrane region" description="Helical" evidence="1">
    <location>
        <begin position="644"/>
        <end position="665"/>
    </location>
</feature>
<keyword evidence="1" id="KW-1133">Transmembrane helix</keyword>
<keyword evidence="1" id="KW-0472">Membrane</keyword>
<feature type="domain" description="Nose resistant-to-fluoxetine protein N-terminal" evidence="3">
    <location>
        <begin position="107"/>
        <end position="249"/>
    </location>
</feature>
<dbReference type="KEGG" id="dgr:6561228"/>
<dbReference type="PANTHER" id="PTHR11161:SF15">
    <property type="entry name" value="GH19286P-RELATED"/>
    <property type="match status" value="1"/>
</dbReference>
<gene>
    <name evidence="4" type="primary">Dgri\GH20245</name>
    <name evidence="4" type="ORF">Dgri_GH20245</name>
</gene>
<dbReference type="Proteomes" id="UP000001070">
    <property type="component" value="Unassembled WGS sequence"/>
</dbReference>
<dbReference type="GO" id="GO:0016747">
    <property type="term" value="F:acyltransferase activity, transferring groups other than amino-acyl groups"/>
    <property type="evidence" value="ECO:0007669"/>
    <property type="project" value="InterPro"/>
</dbReference>
<dbReference type="AlphaFoldDB" id="B4J5N8"/>
<dbReference type="Pfam" id="PF20146">
    <property type="entry name" value="NRF"/>
    <property type="match status" value="1"/>
</dbReference>
<dbReference type="eggNOG" id="KOG3700">
    <property type="taxonomic scope" value="Eukaryota"/>
</dbReference>
<proteinExistence type="predicted"/>
<feature type="transmembrane region" description="Helical" evidence="1">
    <location>
        <begin position="356"/>
        <end position="378"/>
    </location>
</feature>
<dbReference type="OrthoDB" id="207378at2759"/>
<feature type="transmembrane region" description="Helical" evidence="1">
    <location>
        <begin position="716"/>
        <end position="742"/>
    </location>
</feature>
<keyword evidence="1" id="KW-0812">Transmembrane</keyword>
<feature type="transmembrane region" description="Helical" evidence="1">
    <location>
        <begin position="540"/>
        <end position="562"/>
    </location>
</feature>
<evidence type="ECO:0000256" key="2">
    <source>
        <dbReference type="SAM" id="SignalP"/>
    </source>
</evidence>
<feature type="chain" id="PRO_5002811718" evidence="2">
    <location>
        <begin position="25"/>
        <end position="756"/>
    </location>
</feature>
<reference evidence="4 5" key="1">
    <citation type="journal article" date="2007" name="Nature">
        <title>Evolution of genes and genomes on the Drosophila phylogeny.</title>
        <authorList>
            <consortium name="Drosophila 12 Genomes Consortium"/>
            <person name="Clark A.G."/>
            <person name="Eisen M.B."/>
            <person name="Smith D.R."/>
            <person name="Bergman C.M."/>
            <person name="Oliver B."/>
            <person name="Markow T.A."/>
            <person name="Kaufman T.C."/>
            <person name="Kellis M."/>
            <person name="Gelbart W."/>
            <person name="Iyer V.N."/>
            <person name="Pollard D.A."/>
            <person name="Sackton T.B."/>
            <person name="Larracuente A.M."/>
            <person name="Singh N.D."/>
            <person name="Abad J.P."/>
            <person name="Abt D.N."/>
            <person name="Adryan B."/>
            <person name="Aguade M."/>
            <person name="Akashi H."/>
            <person name="Anderson W.W."/>
            <person name="Aquadro C.F."/>
            <person name="Ardell D.H."/>
            <person name="Arguello R."/>
            <person name="Artieri C.G."/>
            <person name="Barbash D.A."/>
            <person name="Barker D."/>
            <person name="Barsanti P."/>
            <person name="Batterham P."/>
            <person name="Batzoglou S."/>
            <person name="Begun D."/>
            <person name="Bhutkar A."/>
            <person name="Blanco E."/>
            <person name="Bosak S.A."/>
            <person name="Bradley R.K."/>
            <person name="Brand A.D."/>
            <person name="Brent M.R."/>
            <person name="Brooks A.N."/>
            <person name="Brown R.H."/>
            <person name="Butlin R.K."/>
            <person name="Caggese C."/>
            <person name="Calvi B.R."/>
            <person name="Bernardo de Carvalho A."/>
            <person name="Caspi A."/>
            <person name="Castrezana S."/>
            <person name="Celniker S.E."/>
            <person name="Chang J.L."/>
            <person name="Chapple C."/>
            <person name="Chatterji S."/>
            <person name="Chinwalla A."/>
            <person name="Civetta A."/>
            <person name="Clifton S.W."/>
            <person name="Comeron J.M."/>
            <person name="Costello J.C."/>
            <person name="Coyne J.A."/>
            <person name="Daub J."/>
            <person name="David R.G."/>
            <person name="Delcher A.L."/>
            <person name="Delehaunty K."/>
            <person name="Do C.B."/>
            <person name="Ebling H."/>
            <person name="Edwards K."/>
            <person name="Eickbush T."/>
            <person name="Evans J.D."/>
            <person name="Filipski A."/>
            <person name="Findeiss S."/>
            <person name="Freyhult E."/>
            <person name="Fulton L."/>
            <person name="Fulton R."/>
            <person name="Garcia A.C."/>
            <person name="Gardiner A."/>
            <person name="Garfield D.A."/>
            <person name="Garvin B.E."/>
            <person name="Gibson G."/>
            <person name="Gilbert D."/>
            <person name="Gnerre S."/>
            <person name="Godfrey J."/>
            <person name="Good R."/>
            <person name="Gotea V."/>
            <person name="Gravely B."/>
            <person name="Greenberg A.J."/>
            <person name="Griffiths-Jones S."/>
            <person name="Gross S."/>
            <person name="Guigo R."/>
            <person name="Gustafson E.A."/>
            <person name="Haerty W."/>
            <person name="Hahn M.W."/>
            <person name="Halligan D.L."/>
            <person name="Halpern A.L."/>
            <person name="Halter G.M."/>
            <person name="Han M.V."/>
            <person name="Heger A."/>
            <person name="Hillier L."/>
            <person name="Hinrichs A.S."/>
            <person name="Holmes I."/>
            <person name="Hoskins R.A."/>
            <person name="Hubisz M.J."/>
            <person name="Hultmark D."/>
            <person name="Huntley M.A."/>
            <person name="Jaffe D.B."/>
            <person name="Jagadeeshan S."/>
            <person name="Jeck W.R."/>
            <person name="Johnson J."/>
            <person name="Jones C.D."/>
            <person name="Jordan W.C."/>
            <person name="Karpen G.H."/>
            <person name="Kataoka E."/>
            <person name="Keightley P.D."/>
            <person name="Kheradpour P."/>
            <person name="Kirkness E.F."/>
            <person name="Koerich L.B."/>
            <person name="Kristiansen K."/>
            <person name="Kudrna D."/>
            <person name="Kulathinal R.J."/>
            <person name="Kumar S."/>
            <person name="Kwok R."/>
            <person name="Lander E."/>
            <person name="Langley C.H."/>
            <person name="Lapoint R."/>
            <person name="Lazzaro B.P."/>
            <person name="Lee S.J."/>
            <person name="Levesque L."/>
            <person name="Li R."/>
            <person name="Lin C.F."/>
            <person name="Lin M.F."/>
            <person name="Lindblad-Toh K."/>
            <person name="Llopart A."/>
            <person name="Long M."/>
            <person name="Low L."/>
            <person name="Lozovsky E."/>
            <person name="Lu J."/>
            <person name="Luo M."/>
            <person name="Machado C.A."/>
            <person name="Makalowski W."/>
            <person name="Marzo M."/>
            <person name="Matsuda M."/>
            <person name="Matzkin L."/>
            <person name="McAllister B."/>
            <person name="McBride C.S."/>
            <person name="McKernan B."/>
            <person name="McKernan K."/>
            <person name="Mendez-Lago M."/>
            <person name="Minx P."/>
            <person name="Mollenhauer M.U."/>
            <person name="Montooth K."/>
            <person name="Mount S.M."/>
            <person name="Mu X."/>
            <person name="Myers E."/>
            <person name="Negre B."/>
            <person name="Newfeld S."/>
            <person name="Nielsen R."/>
            <person name="Noor M.A."/>
            <person name="O'Grady P."/>
            <person name="Pachter L."/>
            <person name="Papaceit M."/>
            <person name="Parisi M.J."/>
            <person name="Parisi M."/>
            <person name="Parts L."/>
            <person name="Pedersen J.S."/>
            <person name="Pesole G."/>
            <person name="Phillippy A.M."/>
            <person name="Ponting C.P."/>
            <person name="Pop M."/>
            <person name="Porcelli D."/>
            <person name="Powell J.R."/>
            <person name="Prohaska S."/>
            <person name="Pruitt K."/>
            <person name="Puig M."/>
            <person name="Quesneville H."/>
            <person name="Ram K.R."/>
            <person name="Rand D."/>
            <person name="Rasmussen M.D."/>
            <person name="Reed L.K."/>
            <person name="Reenan R."/>
            <person name="Reily A."/>
            <person name="Remington K.A."/>
            <person name="Rieger T.T."/>
            <person name="Ritchie M.G."/>
            <person name="Robin C."/>
            <person name="Rogers Y.H."/>
            <person name="Rohde C."/>
            <person name="Rozas J."/>
            <person name="Rubenfield M.J."/>
            <person name="Ruiz A."/>
            <person name="Russo S."/>
            <person name="Salzberg S.L."/>
            <person name="Sanchez-Gracia A."/>
            <person name="Saranga D.J."/>
            <person name="Sato H."/>
            <person name="Schaeffer S.W."/>
            <person name="Schatz M.C."/>
            <person name="Schlenke T."/>
            <person name="Schwartz R."/>
            <person name="Segarra C."/>
            <person name="Singh R.S."/>
            <person name="Sirot L."/>
            <person name="Sirota M."/>
            <person name="Sisneros N.B."/>
            <person name="Smith C.D."/>
            <person name="Smith T.F."/>
            <person name="Spieth J."/>
            <person name="Stage D.E."/>
            <person name="Stark A."/>
            <person name="Stephan W."/>
            <person name="Strausberg R.L."/>
            <person name="Strempel S."/>
            <person name="Sturgill D."/>
            <person name="Sutton G."/>
            <person name="Sutton G.G."/>
            <person name="Tao W."/>
            <person name="Teichmann S."/>
            <person name="Tobari Y.N."/>
            <person name="Tomimura Y."/>
            <person name="Tsolas J.M."/>
            <person name="Valente V.L."/>
            <person name="Venter E."/>
            <person name="Venter J.C."/>
            <person name="Vicario S."/>
            <person name="Vieira F.G."/>
            <person name="Vilella A.J."/>
            <person name="Villasante A."/>
            <person name="Walenz B."/>
            <person name="Wang J."/>
            <person name="Wasserman M."/>
            <person name="Watts T."/>
            <person name="Wilson D."/>
            <person name="Wilson R.K."/>
            <person name="Wing R.A."/>
            <person name="Wolfner M.F."/>
            <person name="Wong A."/>
            <person name="Wong G.K."/>
            <person name="Wu C.I."/>
            <person name="Wu G."/>
            <person name="Yamamoto D."/>
            <person name="Yang H.P."/>
            <person name="Yang S.P."/>
            <person name="Yorke J.A."/>
            <person name="Yoshida K."/>
            <person name="Zdobnov E."/>
            <person name="Zhang P."/>
            <person name="Zhang Y."/>
            <person name="Zimin A.V."/>
            <person name="Baldwin J."/>
            <person name="Abdouelleil A."/>
            <person name="Abdulkadir J."/>
            <person name="Abebe A."/>
            <person name="Abera B."/>
            <person name="Abreu J."/>
            <person name="Acer S.C."/>
            <person name="Aftuck L."/>
            <person name="Alexander A."/>
            <person name="An P."/>
            <person name="Anderson E."/>
            <person name="Anderson S."/>
            <person name="Arachi H."/>
            <person name="Azer M."/>
            <person name="Bachantsang P."/>
            <person name="Barry A."/>
            <person name="Bayul T."/>
            <person name="Berlin A."/>
            <person name="Bessette D."/>
            <person name="Bloom T."/>
            <person name="Blye J."/>
            <person name="Boguslavskiy L."/>
            <person name="Bonnet C."/>
            <person name="Boukhgalter B."/>
            <person name="Bourzgui I."/>
            <person name="Brown A."/>
            <person name="Cahill P."/>
            <person name="Channer S."/>
            <person name="Cheshatsang Y."/>
            <person name="Chuda L."/>
            <person name="Citroen M."/>
            <person name="Collymore A."/>
            <person name="Cooke P."/>
            <person name="Costello M."/>
            <person name="D'Aco K."/>
            <person name="Daza R."/>
            <person name="De Haan G."/>
            <person name="DeGray S."/>
            <person name="DeMaso C."/>
            <person name="Dhargay N."/>
            <person name="Dooley K."/>
            <person name="Dooley E."/>
            <person name="Doricent M."/>
            <person name="Dorje P."/>
            <person name="Dorjee K."/>
            <person name="Dupes A."/>
            <person name="Elong R."/>
            <person name="Falk J."/>
            <person name="Farina A."/>
            <person name="Faro S."/>
            <person name="Ferguson D."/>
            <person name="Fisher S."/>
            <person name="Foley C.D."/>
            <person name="Franke A."/>
            <person name="Friedrich D."/>
            <person name="Gadbois L."/>
            <person name="Gearin G."/>
            <person name="Gearin C.R."/>
            <person name="Giannoukos G."/>
            <person name="Goode T."/>
            <person name="Graham J."/>
            <person name="Grandbois E."/>
            <person name="Grewal S."/>
            <person name="Gyaltsen K."/>
            <person name="Hafez N."/>
            <person name="Hagos B."/>
            <person name="Hall J."/>
            <person name="Henson C."/>
            <person name="Hollinger A."/>
            <person name="Honan T."/>
            <person name="Huard M.D."/>
            <person name="Hughes L."/>
            <person name="Hurhula B."/>
            <person name="Husby M.E."/>
            <person name="Kamat A."/>
            <person name="Kanga B."/>
            <person name="Kashin S."/>
            <person name="Khazanovich D."/>
            <person name="Kisner P."/>
            <person name="Lance K."/>
            <person name="Lara M."/>
            <person name="Lee W."/>
            <person name="Lennon N."/>
            <person name="Letendre F."/>
            <person name="LeVine R."/>
            <person name="Lipovsky A."/>
            <person name="Liu X."/>
            <person name="Liu J."/>
            <person name="Liu S."/>
            <person name="Lokyitsang T."/>
            <person name="Lokyitsang Y."/>
            <person name="Lubonja R."/>
            <person name="Lui A."/>
            <person name="MacDonald P."/>
            <person name="Magnisalis V."/>
            <person name="Maru K."/>
            <person name="Matthews C."/>
            <person name="McCusker W."/>
            <person name="McDonough S."/>
            <person name="Mehta T."/>
            <person name="Meldrim J."/>
            <person name="Meneus L."/>
            <person name="Mihai O."/>
            <person name="Mihalev A."/>
            <person name="Mihova T."/>
            <person name="Mittelman R."/>
            <person name="Mlenga V."/>
            <person name="Montmayeur A."/>
            <person name="Mulrain L."/>
            <person name="Navidi A."/>
            <person name="Naylor J."/>
            <person name="Negash T."/>
            <person name="Nguyen T."/>
            <person name="Nguyen N."/>
            <person name="Nicol R."/>
            <person name="Norbu C."/>
            <person name="Norbu N."/>
            <person name="Novod N."/>
            <person name="O'Neill B."/>
            <person name="Osman S."/>
            <person name="Markiewicz E."/>
            <person name="Oyono O.L."/>
            <person name="Patti C."/>
            <person name="Phunkhang P."/>
            <person name="Pierre F."/>
            <person name="Priest M."/>
            <person name="Raghuraman S."/>
            <person name="Rege F."/>
            <person name="Reyes R."/>
            <person name="Rise C."/>
            <person name="Rogov P."/>
            <person name="Ross K."/>
            <person name="Ryan E."/>
            <person name="Settipalli S."/>
            <person name="Shea T."/>
            <person name="Sherpa N."/>
            <person name="Shi L."/>
            <person name="Shih D."/>
            <person name="Sparrow T."/>
            <person name="Spaulding J."/>
            <person name="Stalker J."/>
            <person name="Stange-Thomann N."/>
            <person name="Stavropoulos S."/>
            <person name="Stone C."/>
            <person name="Strader C."/>
            <person name="Tesfaye S."/>
            <person name="Thomson T."/>
            <person name="Thoulutsang Y."/>
            <person name="Thoulutsang D."/>
            <person name="Topham K."/>
            <person name="Topping I."/>
            <person name="Tsamla T."/>
            <person name="Vassiliev H."/>
            <person name="Vo A."/>
            <person name="Wangchuk T."/>
            <person name="Wangdi T."/>
            <person name="Weiand M."/>
            <person name="Wilkinson J."/>
            <person name="Wilson A."/>
            <person name="Yadav S."/>
            <person name="Young G."/>
            <person name="Yu Q."/>
            <person name="Zembek L."/>
            <person name="Zhong D."/>
            <person name="Zimmer A."/>
            <person name="Zwirko Z."/>
            <person name="Jaffe D.B."/>
            <person name="Alvarez P."/>
            <person name="Brockman W."/>
            <person name="Butler J."/>
            <person name="Chin C."/>
            <person name="Gnerre S."/>
            <person name="Grabherr M."/>
            <person name="Kleber M."/>
            <person name="Mauceli E."/>
            <person name="MacCallum I."/>
        </authorList>
    </citation>
    <scope>NUCLEOTIDE SEQUENCE [LARGE SCALE GENOMIC DNA]</scope>
    <source>
        <strain evidence="5">Tucson 15287-2541.00</strain>
    </source>
</reference>
<feature type="transmembrane region" description="Helical" evidence="1">
    <location>
        <begin position="686"/>
        <end position="704"/>
    </location>
</feature>
<protein>
    <submittedName>
        <fullName evidence="4">GH20245</fullName>
    </submittedName>
</protein>
<dbReference type="InterPro" id="IPR002656">
    <property type="entry name" value="Acyl_transf_3_dom"/>
</dbReference>